<name>A0ABU9UCD4_9SPIR</name>
<dbReference type="EMBL" id="JBCHKQ010000003">
    <property type="protein sequence ID" value="MEM5948323.1"/>
    <property type="molecule type" value="Genomic_DNA"/>
</dbReference>
<keyword evidence="2" id="KW-1185">Reference proteome</keyword>
<dbReference type="RefSeq" id="WP_420069774.1">
    <property type="nucleotide sequence ID" value="NZ_JBCHKQ010000003.1"/>
</dbReference>
<dbReference type="InterPro" id="IPR023860">
    <property type="entry name" value="FeFe-hyd_TM1266"/>
</dbReference>
<proteinExistence type="predicted"/>
<accession>A0ABU9UCD4</accession>
<comment type="caution">
    <text evidence="1">The sequence shown here is derived from an EMBL/GenBank/DDBJ whole genome shotgun (WGS) entry which is preliminary data.</text>
</comment>
<dbReference type="InterPro" id="IPR027271">
    <property type="entry name" value="Acetolactate_synth/TF_NikR_C"/>
</dbReference>
<evidence type="ECO:0000313" key="1">
    <source>
        <dbReference type="EMBL" id="MEM5948323.1"/>
    </source>
</evidence>
<evidence type="ECO:0000313" key="2">
    <source>
        <dbReference type="Proteomes" id="UP001466331"/>
    </source>
</evidence>
<dbReference type="Proteomes" id="UP001466331">
    <property type="component" value="Unassembled WGS sequence"/>
</dbReference>
<dbReference type="Gene3D" id="3.30.70.1150">
    <property type="entry name" value="ACT-like. Chain A, domain 2"/>
    <property type="match status" value="1"/>
</dbReference>
<protein>
    <submittedName>
        <fullName evidence="1">TM1266 family iron-only hydrogenase system putative regulator</fullName>
    </submittedName>
</protein>
<dbReference type="SUPFAM" id="SSF55021">
    <property type="entry name" value="ACT-like"/>
    <property type="match status" value="1"/>
</dbReference>
<dbReference type="Pfam" id="PF21699">
    <property type="entry name" value="TM1266-like"/>
    <property type="match status" value="1"/>
</dbReference>
<organism evidence="1 2">
    <name type="scientific">Rarispira pelagica</name>
    <dbReference type="NCBI Taxonomy" id="3141764"/>
    <lineage>
        <taxon>Bacteria</taxon>
        <taxon>Pseudomonadati</taxon>
        <taxon>Spirochaetota</taxon>
        <taxon>Spirochaetia</taxon>
        <taxon>Winmispirales</taxon>
        <taxon>Winmispiraceae</taxon>
        <taxon>Rarispira</taxon>
    </lineage>
</organism>
<dbReference type="InterPro" id="IPR045865">
    <property type="entry name" value="ACT-like_dom_sf"/>
</dbReference>
<reference evidence="1 2" key="1">
    <citation type="submission" date="2024-03" db="EMBL/GenBank/DDBJ databases">
        <title>Ignisphaera cupida sp. nov., a hyperthermophilic hydrolytic archaeon from a hot spring of Kamchatka, and proposal of Ignisphaeraceae fam. nov.</title>
        <authorList>
            <person name="Podosokorskaya O.A."/>
            <person name="Elcheninov A.G."/>
            <person name="Maltseva A.I."/>
            <person name="Zayulina K.S."/>
            <person name="Novikov A."/>
            <person name="Merkel A.Y."/>
        </authorList>
    </citation>
    <scope>NUCLEOTIDE SEQUENCE [LARGE SCALE GENOMIC DNA]</scope>
    <source>
        <strain evidence="1 2">38H-sp</strain>
    </source>
</reference>
<sequence>MERRLGVVSILLRDKALVSRVNSLLSDFAHLVLGRMGLPLREKGVNVIALIVEGSTDELGALTGRLGRVEGVSVRSHLTDFKE</sequence>
<gene>
    <name evidence="1" type="ORF">WKV44_07180</name>
</gene>
<dbReference type="NCBIfam" id="TIGR03959">
    <property type="entry name" value="hyd_TM1266"/>
    <property type="match status" value="1"/>
</dbReference>